<gene>
    <name evidence="1" type="ORF">DEO72_LG11g2011</name>
</gene>
<proteinExistence type="predicted"/>
<evidence type="ECO:0000313" key="2">
    <source>
        <dbReference type="Proteomes" id="UP000501690"/>
    </source>
</evidence>
<name>A0A4D6NME3_VIGUN</name>
<evidence type="ECO:0000313" key="1">
    <source>
        <dbReference type="EMBL" id="QCE15003.1"/>
    </source>
</evidence>
<reference evidence="1 2" key="1">
    <citation type="submission" date="2019-04" db="EMBL/GenBank/DDBJ databases">
        <title>An improved genome assembly and genetic linkage map for asparagus bean, Vigna unguiculata ssp. sesquipedialis.</title>
        <authorList>
            <person name="Xia Q."/>
            <person name="Zhang R."/>
            <person name="Dong Y."/>
        </authorList>
    </citation>
    <scope>NUCLEOTIDE SEQUENCE [LARGE SCALE GENOMIC DNA]</scope>
    <source>
        <tissue evidence="1">Leaf</tissue>
    </source>
</reference>
<dbReference type="Proteomes" id="UP000501690">
    <property type="component" value="Linkage Group LG11"/>
</dbReference>
<keyword evidence="2" id="KW-1185">Reference proteome</keyword>
<dbReference type="EMBL" id="CP039355">
    <property type="protein sequence ID" value="QCE15003.1"/>
    <property type="molecule type" value="Genomic_DNA"/>
</dbReference>
<protein>
    <submittedName>
        <fullName evidence="1">Uncharacterized protein</fullName>
    </submittedName>
</protein>
<dbReference type="AlphaFoldDB" id="A0A4D6NME3"/>
<organism evidence="1 2">
    <name type="scientific">Vigna unguiculata</name>
    <name type="common">Cowpea</name>
    <dbReference type="NCBI Taxonomy" id="3917"/>
    <lineage>
        <taxon>Eukaryota</taxon>
        <taxon>Viridiplantae</taxon>
        <taxon>Streptophyta</taxon>
        <taxon>Embryophyta</taxon>
        <taxon>Tracheophyta</taxon>
        <taxon>Spermatophyta</taxon>
        <taxon>Magnoliopsida</taxon>
        <taxon>eudicotyledons</taxon>
        <taxon>Gunneridae</taxon>
        <taxon>Pentapetalae</taxon>
        <taxon>rosids</taxon>
        <taxon>fabids</taxon>
        <taxon>Fabales</taxon>
        <taxon>Fabaceae</taxon>
        <taxon>Papilionoideae</taxon>
        <taxon>50 kb inversion clade</taxon>
        <taxon>NPAAA clade</taxon>
        <taxon>indigoferoid/millettioid clade</taxon>
        <taxon>Phaseoleae</taxon>
        <taxon>Vigna</taxon>
    </lineage>
</organism>
<sequence length="77" mass="8701">MVQPWRPRCDARVQGWCAFRGRVFHQWRLALVLVRTGVGAASDSRLLRRDVDSRAWCCHGGGCGMHEEDDSAKFRGG</sequence>
<accession>A0A4D6NME3</accession>